<proteinExistence type="inferred from homology"/>
<keyword evidence="5" id="KW-0539">Nucleus</keyword>
<evidence type="ECO:0000313" key="9">
    <source>
        <dbReference type="EMBL" id="KAH7511499.1"/>
    </source>
</evidence>
<dbReference type="AlphaFoldDB" id="A0A978UA06"/>
<evidence type="ECO:0000256" key="6">
    <source>
        <dbReference type="ARBA" id="ARBA00024343"/>
    </source>
</evidence>
<evidence type="ECO:0000256" key="5">
    <source>
        <dbReference type="ARBA" id="ARBA00023242"/>
    </source>
</evidence>
<protein>
    <recommendedName>
        <fullName evidence="8">AP2/ERF domain-containing protein</fullName>
    </recommendedName>
</protein>
<name>A0A978UA06_ZIZJJ</name>
<evidence type="ECO:0000256" key="4">
    <source>
        <dbReference type="ARBA" id="ARBA00023163"/>
    </source>
</evidence>
<feature type="region of interest" description="Disordered" evidence="7">
    <location>
        <begin position="1"/>
        <end position="28"/>
    </location>
</feature>
<dbReference type="Gene3D" id="3.30.730.10">
    <property type="entry name" value="AP2/ERF domain"/>
    <property type="match status" value="1"/>
</dbReference>
<feature type="domain" description="AP2/ERF" evidence="8">
    <location>
        <begin position="16"/>
        <end position="85"/>
    </location>
</feature>
<dbReference type="Proteomes" id="UP000813462">
    <property type="component" value="Unassembled WGS sequence"/>
</dbReference>
<dbReference type="GO" id="GO:0045893">
    <property type="term" value="P:positive regulation of DNA-templated transcription"/>
    <property type="evidence" value="ECO:0007669"/>
    <property type="project" value="TreeGrafter"/>
</dbReference>
<evidence type="ECO:0000256" key="3">
    <source>
        <dbReference type="ARBA" id="ARBA00023125"/>
    </source>
</evidence>
<dbReference type="InterPro" id="IPR016177">
    <property type="entry name" value="DNA-bd_dom_sf"/>
</dbReference>
<dbReference type="PANTHER" id="PTHR31241">
    <property type="entry name" value="DEHYDRATION-RESPONSIVE ELEMENT-BINDING PROTEIN 2C"/>
    <property type="match status" value="1"/>
</dbReference>
<accession>A0A978UA06</accession>
<reference evidence="9" key="1">
    <citation type="journal article" date="2021" name="Front. Plant Sci.">
        <title>Chromosome-Scale Genome Assembly for Chinese Sour Jujube and Insights Into Its Genome Evolution and Domestication Signature.</title>
        <authorList>
            <person name="Shen L.-Y."/>
            <person name="Luo H."/>
            <person name="Wang X.-L."/>
            <person name="Wang X.-M."/>
            <person name="Qiu X.-J."/>
            <person name="Liu H."/>
            <person name="Zhou S.-S."/>
            <person name="Jia K.-H."/>
            <person name="Nie S."/>
            <person name="Bao Y.-T."/>
            <person name="Zhang R.-G."/>
            <person name="Yun Q.-Z."/>
            <person name="Chai Y.-H."/>
            <person name="Lu J.-Y."/>
            <person name="Li Y."/>
            <person name="Zhao S.-W."/>
            <person name="Mao J.-F."/>
            <person name="Jia S.-G."/>
            <person name="Mao Y.-M."/>
        </authorList>
    </citation>
    <scope>NUCLEOTIDE SEQUENCE</scope>
    <source>
        <strain evidence="9">AT0</strain>
        <tissue evidence="9">Leaf</tissue>
    </source>
</reference>
<keyword evidence="3" id="KW-0238">DNA-binding</keyword>
<dbReference type="GO" id="GO:0006950">
    <property type="term" value="P:response to stress"/>
    <property type="evidence" value="ECO:0007669"/>
    <property type="project" value="TreeGrafter"/>
</dbReference>
<dbReference type="EMBL" id="JAEACU010000067">
    <property type="protein sequence ID" value="KAH7511499.1"/>
    <property type="molecule type" value="Genomic_DNA"/>
</dbReference>
<feature type="compositionally biased region" description="Basic residues" evidence="7">
    <location>
        <begin position="1"/>
        <end position="21"/>
    </location>
</feature>
<evidence type="ECO:0000259" key="8">
    <source>
        <dbReference type="PROSITE" id="PS51032"/>
    </source>
</evidence>
<dbReference type="GO" id="GO:0005634">
    <property type="term" value="C:nucleus"/>
    <property type="evidence" value="ECO:0007669"/>
    <property type="project" value="UniProtKB-SubCell"/>
</dbReference>
<comment type="subcellular location">
    <subcellularLocation>
        <location evidence="1">Nucleus</location>
    </subcellularLocation>
</comment>
<dbReference type="CDD" id="cd00018">
    <property type="entry name" value="AP2"/>
    <property type="match status" value="1"/>
</dbReference>
<sequence length="136" mass="16087">MKNYKRSPLKPWKKGPTRGKGRPQNATCEYKGARQRTWVAEIRKPKNRTRLWLGSFATAEEVAMIRLQGDFRVQMLISIFLISKPFPIQPSVHVIHQRLQELKQNRVLSVNESNYFLFQFIFLIRNNAKRFRSQPS</sequence>
<dbReference type="SMART" id="SM00380">
    <property type="entry name" value="AP2"/>
    <property type="match status" value="1"/>
</dbReference>
<dbReference type="InterPro" id="IPR036955">
    <property type="entry name" value="AP2/ERF_dom_sf"/>
</dbReference>
<dbReference type="GO" id="GO:0003700">
    <property type="term" value="F:DNA-binding transcription factor activity"/>
    <property type="evidence" value="ECO:0007669"/>
    <property type="project" value="InterPro"/>
</dbReference>
<dbReference type="SUPFAM" id="SSF54171">
    <property type="entry name" value="DNA-binding domain"/>
    <property type="match status" value="1"/>
</dbReference>
<keyword evidence="2" id="KW-0805">Transcription regulation</keyword>
<comment type="caution">
    <text evidence="9">The sequence shown here is derived from an EMBL/GenBank/DDBJ whole genome shotgun (WGS) entry which is preliminary data.</text>
</comment>
<dbReference type="PROSITE" id="PS51032">
    <property type="entry name" value="AP2_ERF"/>
    <property type="match status" value="1"/>
</dbReference>
<evidence type="ECO:0000256" key="7">
    <source>
        <dbReference type="SAM" id="MobiDB-lite"/>
    </source>
</evidence>
<comment type="similarity">
    <text evidence="6">Belongs to the AP2/ERF transcription factor family. ERF subfamily.</text>
</comment>
<evidence type="ECO:0000313" key="10">
    <source>
        <dbReference type="Proteomes" id="UP000813462"/>
    </source>
</evidence>
<organism evidence="9 10">
    <name type="scientific">Ziziphus jujuba var. spinosa</name>
    <dbReference type="NCBI Taxonomy" id="714518"/>
    <lineage>
        <taxon>Eukaryota</taxon>
        <taxon>Viridiplantae</taxon>
        <taxon>Streptophyta</taxon>
        <taxon>Embryophyta</taxon>
        <taxon>Tracheophyta</taxon>
        <taxon>Spermatophyta</taxon>
        <taxon>Magnoliopsida</taxon>
        <taxon>eudicotyledons</taxon>
        <taxon>Gunneridae</taxon>
        <taxon>Pentapetalae</taxon>
        <taxon>rosids</taxon>
        <taxon>fabids</taxon>
        <taxon>Rosales</taxon>
        <taxon>Rhamnaceae</taxon>
        <taxon>Paliureae</taxon>
        <taxon>Ziziphus</taxon>
    </lineage>
</organism>
<evidence type="ECO:0000256" key="1">
    <source>
        <dbReference type="ARBA" id="ARBA00004123"/>
    </source>
</evidence>
<keyword evidence="4" id="KW-0804">Transcription</keyword>
<dbReference type="PANTHER" id="PTHR31241:SF2">
    <property type="entry name" value="DEHYDRATION-RESPONSIVE ELEMENT-BINDING PROTEIN 2F"/>
    <property type="match status" value="1"/>
</dbReference>
<gene>
    <name evidence="9" type="ORF">FEM48_ZijujUnG0007800</name>
</gene>
<dbReference type="GO" id="GO:0000976">
    <property type="term" value="F:transcription cis-regulatory region binding"/>
    <property type="evidence" value="ECO:0007669"/>
    <property type="project" value="TreeGrafter"/>
</dbReference>
<evidence type="ECO:0000256" key="2">
    <source>
        <dbReference type="ARBA" id="ARBA00023015"/>
    </source>
</evidence>
<dbReference type="InterPro" id="IPR001471">
    <property type="entry name" value="AP2/ERF_dom"/>
</dbReference>